<gene>
    <name evidence="4" type="ORF">ACFORJ_07425</name>
</gene>
<evidence type="ECO:0000313" key="4">
    <source>
        <dbReference type="EMBL" id="MFC3849994.1"/>
    </source>
</evidence>
<dbReference type="PANTHER" id="PTHR11019">
    <property type="entry name" value="HTH-TYPE TRANSCRIPTIONAL REGULATOR NIMR"/>
    <property type="match status" value="1"/>
</dbReference>
<dbReference type="InterPro" id="IPR009057">
    <property type="entry name" value="Homeodomain-like_sf"/>
</dbReference>
<dbReference type="PANTHER" id="PTHR11019:SF159">
    <property type="entry name" value="TRANSCRIPTIONAL REGULATOR-RELATED"/>
    <property type="match status" value="1"/>
</dbReference>
<sequence>MSPPTDPRGEDLDRLLEAARRGEARSLEDLAAAAHFSRFHLSRLLKKHLGFPLRDFIAAAKVDRSIEGLVAGHTVTRSQTDAGHDSPSSFHRAFRRHTGVAPSRYRSEMRALAAHVMRHQDVRRPTIVLHRDFEPEPHAQPHPLNLRVSGARPGSALFAALHPDPLVKGSPVLGIAMFGTCEHSVSAIPDGDYYPMVVEVPRSGDVRGYFHMGGNRRQLLREPVSFPLDAPAEVTLELRGAVPSDPPITLNLPKLLVDAAAGNLDIEVGNPGQAPEGAAE</sequence>
<proteinExistence type="predicted"/>
<comment type="caution">
    <text evidence="4">The sequence shown here is derived from an EMBL/GenBank/DDBJ whole genome shotgun (WGS) entry which is preliminary data.</text>
</comment>
<reference evidence="5" key="1">
    <citation type="journal article" date="2019" name="Int. J. Syst. Evol. Microbiol.">
        <title>The Global Catalogue of Microorganisms (GCM) 10K type strain sequencing project: providing services to taxonomists for standard genome sequencing and annotation.</title>
        <authorList>
            <consortium name="The Broad Institute Genomics Platform"/>
            <consortium name="The Broad Institute Genome Sequencing Center for Infectious Disease"/>
            <person name="Wu L."/>
            <person name="Ma J."/>
        </authorList>
    </citation>
    <scope>NUCLEOTIDE SEQUENCE [LARGE SCALE GENOMIC DNA]</scope>
    <source>
        <strain evidence="5">CCUG 53252</strain>
    </source>
</reference>
<dbReference type="InterPro" id="IPR018060">
    <property type="entry name" value="HTH_AraC"/>
</dbReference>
<evidence type="ECO:0000256" key="1">
    <source>
        <dbReference type="ARBA" id="ARBA00023015"/>
    </source>
</evidence>
<feature type="domain" description="HTH araC/xylS-type" evidence="3">
    <location>
        <begin position="10"/>
        <end position="108"/>
    </location>
</feature>
<dbReference type="SUPFAM" id="SSF46689">
    <property type="entry name" value="Homeodomain-like"/>
    <property type="match status" value="1"/>
</dbReference>
<protein>
    <submittedName>
        <fullName evidence="4">Helix-turn-helix transcriptional regulator</fullName>
    </submittedName>
</protein>
<accession>A0ABV7ZQA9</accession>
<keyword evidence="2" id="KW-0804">Transcription</keyword>
<evidence type="ECO:0000259" key="3">
    <source>
        <dbReference type="PROSITE" id="PS01124"/>
    </source>
</evidence>
<dbReference type="Gene3D" id="1.10.10.60">
    <property type="entry name" value="Homeodomain-like"/>
    <property type="match status" value="1"/>
</dbReference>
<dbReference type="PROSITE" id="PS01124">
    <property type="entry name" value="HTH_ARAC_FAMILY_2"/>
    <property type="match status" value="1"/>
</dbReference>
<keyword evidence="1" id="KW-0805">Transcription regulation</keyword>
<evidence type="ECO:0000313" key="5">
    <source>
        <dbReference type="Proteomes" id="UP001595751"/>
    </source>
</evidence>
<dbReference type="SMART" id="SM00342">
    <property type="entry name" value="HTH_ARAC"/>
    <property type="match status" value="1"/>
</dbReference>
<dbReference type="Proteomes" id="UP001595751">
    <property type="component" value="Unassembled WGS sequence"/>
</dbReference>
<dbReference type="EMBL" id="JBHRZN010000002">
    <property type="protein sequence ID" value="MFC3849994.1"/>
    <property type="molecule type" value="Genomic_DNA"/>
</dbReference>
<dbReference type="RefSeq" id="WP_290289322.1">
    <property type="nucleotide sequence ID" value="NZ_CP047211.1"/>
</dbReference>
<name>A0ABV7ZQA9_9CORY</name>
<evidence type="ECO:0000256" key="2">
    <source>
        <dbReference type="ARBA" id="ARBA00023163"/>
    </source>
</evidence>
<organism evidence="4 5">
    <name type="scientific">Corynebacterium hansenii</name>
    <dbReference type="NCBI Taxonomy" id="394964"/>
    <lineage>
        <taxon>Bacteria</taxon>
        <taxon>Bacillati</taxon>
        <taxon>Actinomycetota</taxon>
        <taxon>Actinomycetes</taxon>
        <taxon>Mycobacteriales</taxon>
        <taxon>Corynebacteriaceae</taxon>
        <taxon>Corynebacterium</taxon>
    </lineage>
</organism>
<keyword evidence="5" id="KW-1185">Reference proteome</keyword>
<dbReference type="Pfam" id="PF12833">
    <property type="entry name" value="HTH_18"/>
    <property type="match status" value="1"/>
</dbReference>